<evidence type="ECO:0000256" key="1">
    <source>
        <dbReference type="SAM" id="MobiDB-lite"/>
    </source>
</evidence>
<gene>
    <name evidence="2" type="ORF">BECKLFY1418B_GA0070995_106116</name>
</gene>
<dbReference type="AlphaFoldDB" id="A0A450UQ41"/>
<feature type="region of interest" description="Disordered" evidence="1">
    <location>
        <begin position="128"/>
        <end position="154"/>
    </location>
</feature>
<protein>
    <submittedName>
        <fullName evidence="2">Uncharacterized protein</fullName>
    </submittedName>
</protein>
<name>A0A450UQ41_9GAMM</name>
<dbReference type="SUPFAM" id="SSF52540">
    <property type="entry name" value="P-loop containing nucleoside triphosphate hydrolases"/>
    <property type="match status" value="1"/>
</dbReference>
<evidence type="ECO:0000313" key="2">
    <source>
        <dbReference type="EMBL" id="VFJ94659.1"/>
    </source>
</evidence>
<sequence>MLSRWSEENHLPIVLLLDEVDSLVGDTLISVLRQIRAGYPDRPDAFPQTVLLTGVRDVRDYRIHNNDHRGDNRIITGGSAFDIESESLRLGNFTREDVAALYAQHSQDTGQVFEEGVIDYVFEQTDGQPWRSMPSATRSVSEPGKTATATARSP</sequence>
<dbReference type="EMBL" id="CAADFF010000061">
    <property type="protein sequence ID" value="VFJ94659.1"/>
    <property type="molecule type" value="Genomic_DNA"/>
</dbReference>
<reference evidence="2" key="1">
    <citation type="submission" date="2019-02" db="EMBL/GenBank/DDBJ databases">
        <authorList>
            <person name="Gruber-Vodicka R. H."/>
            <person name="Seah K. B. B."/>
        </authorList>
    </citation>
    <scope>NUCLEOTIDE SEQUENCE</scope>
    <source>
        <strain evidence="2">BECK_M7</strain>
    </source>
</reference>
<organism evidence="2">
    <name type="scientific">Candidatus Kentrum sp. LFY</name>
    <dbReference type="NCBI Taxonomy" id="2126342"/>
    <lineage>
        <taxon>Bacteria</taxon>
        <taxon>Pseudomonadati</taxon>
        <taxon>Pseudomonadota</taxon>
        <taxon>Gammaproteobacteria</taxon>
        <taxon>Candidatus Kentrum</taxon>
    </lineage>
</organism>
<proteinExistence type="predicted"/>
<dbReference type="InterPro" id="IPR027417">
    <property type="entry name" value="P-loop_NTPase"/>
</dbReference>
<accession>A0A450UQ41</accession>